<dbReference type="InterPro" id="IPR000109">
    <property type="entry name" value="POT_fam"/>
</dbReference>
<feature type="transmembrane region" description="Helical" evidence="7">
    <location>
        <begin position="60"/>
        <end position="82"/>
    </location>
</feature>
<feature type="compositionally biased region" description="Basic and acidic residues" evidence="6">
    <location>
        <begin position="28"/>
        <end position="40"/>
    </location>
</feature>
<proteinExistence type="inferred from homology"/>
<reference evidence="8 9" key="1">
    <citation type="submission" date="2017-09" db="EMBL/GenBank/DDBJ databases">
        <title>WGS assembly of Aquilegia coerulea Goldsmith.</title>
        <authorList>
            <person name="Hodges S."/>
            <person name="Kramer E."/>
            <person name="Nordborg M."/>
            <person name="Tomkins J."/>
            <person name="Borevitz J."/>
            <person name="Derieg N."/>
            <person name="Yan J."/>
            <person name="Mihaltcheva S."/>
            <person name="Hayes R.D."/>
            <person name="Rokhsar D."/>
        </authorList>
    </citation>
    <scope>NUCLEOTIDE SEQUENCE [LARGE SCALE GENOMIC DNA]</scope>
    <source>
        <strain evidence="9">cv. Goldsmith</strain>
    </source>
</reference>
<feature type="transmembrane region" description="Helical" evidence="7">
    <location>
        <begin position="486"/>
        <end position="505"/>
    </location>
</feature>
<dbReference type="Gene3D" id="1.20.1250.20">
    <property type="entry name" value="MFS general substrate transporter like domains"/>
    <property type="match status" value="1"/>
</dbReference>
<evidence type="ECO:0000256" key="5">
    <source>
        <dbReference type="ARBA" id="ARBA00023136"/>
    </source>
</evidence>
<feature type="region of interest" description="Disordered" evidence="6">
    <location>
        <begin position="28"/>
        <end position="49"/>
    </location>
</feature>
<evidence type="ECO:0000256" key="1">
    <source>
        <dbReference type="ARBA" id="ARBA00004141"/>
    </source>
</evidence>
<sequence length="615" mass="67928">MEAVHQESNLQAGSSSIEPINMTVQDANERQNDEHTRDGSTDCLGRPADKGKTGGWKSGLLLLVNQGLGALAFVAVEVNLVLFSTRVLKQTNAEAANTFSQWMGTVSFFSLIGAFLSDSYLGRYMTCVIFQVIFLLGLIMLSTVSYFSLLTPHGCGKVGFLCDSQSKLDMAVFYMSIYLIALGNGGYEPSLATLGADQFDEEDENEKRSKVSFFSYFYIALNLGSMLSETVLAYMQNLGKWVLGFWISTACGFIGLAVFLSGSLRYRHFKPCGNPISRFSQVIVASFKKMKLEIPPNGEGLHESHANAGATSGARKIHHTNDFRFLDRAAVISPEDMVIMTTRSDGFDPWSVCTVTQVEEVKCVLRLIPIWLCTIFYFLGFIQMLSLFVEQGAAMYTKINSFHIPPASMTVFDIVSISAFIVIYDNLIRPYYTKVTKHTPRGPSELQRMGIGFAFSIGAMIAAGLVEQQRLKYAKEGAEELSSLHLFWQIPQYIILGISEAFMYVAQLEFFAAQIPDALKSLGVGLSMSSTAIGSYLTSILLSAVMVITTRNGSPGWIPPNLNDGHMDRFFFLSAGITTINLLMFVYCAKRYKSISLEKRDGTEEAQPPPPQTLP</sequence>
<dbReference type="GO" id="GO:0022857">
    <property type="term" value="F:transmembrane transporter activity"/>
    <property type="evidence" value="ECO:0007669"/>
    <property type="project" value="InterPro"/>
</dbReference>
<accession>A0A2G5E3F4</accession>
<feature type="transmembrane region" description="Helical" evidence="7">
    <location>
        <begin position="170"/>
        <end position="187"/>
    </location>
</feature>
<dbReference type="Proteomes" id="UP000230069">
    <property type="component" value="Unassembled WGS sequence"/>
</dbReference>
<dbReference type="GO" id="GO:0016020">
    <property type="term" value="C:membrane"/>
    <property type="evidence" value="ECO:0007669"/>
    <property type="project" value="UniProtKB-SubCell"/>
</dbReference>
<feature type="transmembrane region" description="Helical" evidence="7">
    <location>
        <begin position="216"/>
        <end position="235"/>
    </location>
</feature>
<evidence type="ECO:0000256" key="3">
    <source>
        <dbReference type="ARBA" id="ARBA00022692"/>
    </source>
</evidence>
<dbReference type="OrthoDB" id="8904098at2759"/>
<feature type="transmembrane region" description="Helical" evidence="7">
    <location>
        <begin position="570"/>
        <end position="589"/>
    </location>
</feature>
<dbReference type="AlphaFoldDB" id="A0A2G5E3F4"/>
<evidence type="ECO:0008006" key="10">
    <source>
        <dbReference type="Google" id="ProtNLM"/>
    </source>
</evidence>
<protein>
    <recommendedName>
        <fullName evidence="10">Major facilitator superfamily (MFS) profile domain-containing protein</fullName>
    </recommendedName>
</protein>
<feature type="transmembrane region" description="Helical" evidence="7">
    <location>
        <begin position="409"/>
        <end position="428"/>
    </location>
</feature>
<evidence type="ECO:0000256" key="2">
    <source>
        <dbReference type="ARBA" id="ARBA00005982"/>
    </source>
</evidence>
<keyword evidence="5 7" id="KW-0472">Membrane</keyword>
<dbReference type="InterPro" id="IPR036259">
    <property type="entry name" value="MFS_trans_sf"/>
</dbReference>
<feature type="transmembrane region" description="Helical" evidence="7">
    <location>
        <begin position="241"/>
        <end position="260"/>
    </location>
</feature>
<dbReference type="SUPFAM" id="SSF103473">
    <property type="entry name" value="MFS general substrate transporter"/>
    <property type="match status" value="1"/>
</dbReference>
<comment type="subcellular location">
    <subcellularLocation>
        <location evidence="1">Membrane</location>
        <topology evidence="1">Multi-pass membrane protein</topology>
    </subcellularLocation>
</comment>
<dbReference type="PANTHER" id="PTHR11654">
    <property type="entry name" value="OLIGOPEPTIDE TRANSPORTER-RELATED"/>
    <property type="match status" value="1"/>
</dbReference>
<organism evidence="8 9">
    <name type="scientific">Aquilegia coerulea</name>
    <name type="common">Rocky mountain columbine</name>
    <dbReference type="NCBI Taxonomy" id="218851"/>
    <lineage>
        <taxon>Eukaryota</taxon>
        <taxon>Viridiplantae</taxon>
        <taxon>Streptophyta</taxon>
        <taxon>Embryophyta</taxon>
        <taxon>Tracheophyta</taxon>
        <taxon>Spermatophyta</taxon>
        <taxon>Magnoliopsida</taxon>
        <taxon>Ranunculales</taxon>
        <taxon>Ranunculaceae</taxon>
        <taxon>Thalictroideae</taxon>
        <taxon>Aquilegia</taxon>
    </lineage>
</organism>
<comment type="similarity">
    <text evidence="2">Belongs to the major facilitator superfamily. Proton-dependent oligopeptide transporter (POT/PTR) (TC 2.A.17) family.</text>
</comment>
<feature type="transmembrane region" description="Helical" evidence="7">
    <location>
        <begin position="128"/>
        <end position="150"/>
    </location>
</feature>
<evidence type="ECO:0000256" key="4">
    <source>
        <dbReference type="ARBA" id="ARBA00022989"/>
    </source>
</evidence>
<feature type="transmembrane region" description="Helical" evidence="7">
    <location>
        <begin position="526"/>
        <end position="550"/>
    </location>
</feature>
<gene>
    <name evidence="8" type="ORF">AQUCO_01300656v1</name>
</gene>
<dbReference type="Pfam" id="PF00854">
    <property type="entry name" value="PTR2"/>
    <property type="match status" value="1"/>
</dbReference>
<feature type="transmembrane region" description="Helical" evidence="7">
    <location>
        <begin position="102"/>
        <end position="121"/>
    </location>
</feature>
<keyword evidence="4 7" id="KW-1133">Transmembrane helix</keyword>
<name>A0A2G5E3F4_AQUCA</name>
<evidence type="ECO:0000256" key="6">
    <source>
        <dbReference type="SAM" id="MobiDB-lite"/>
    </source>
</evidence>
<evidence type="ECO:0000313" key="9">
    <source>
        <dbReference type="Proteomes" id="UP000230069"/>
    </source>
</evidence>
<feature type="transmembrane region" description="Helical" evidence="7">
    <location>
        <begin position="449"/>
        <end position="466"/>
    </location>
</feature>
<keyword evidence="3 7" id="KW-0812">Transmembrane</keyword>
<dbReference type="EMBL" id="KZ305030">
    <property type="protein sequence ID" value="PIA50067.1"/>
    <property type="molecule type" value="Genomic_DNA"/>
</dbReference>
<evidence type="ECO:0000256" key="7">
    <source>
        <dbReference type="SAM" id="Phobius"/>
    </source>
</evidence>
<evidence type="ECO:0000313" key="8">
    <source>
        <dbReference type="EMBL" id="PIA50067.1"/>
    </source>
</evidence>
<dbReference type="EMBL" id="KZ305030">
    <property type="protein sequence ID" value="PIA50066.1"/>
    <property type="molecule type" value="Genomic_DNA"/>
</dbReference>
<keyword evidence="9" id="KW-1185">Reference proteome</keyword>
<feature type="transmembrane region" description="Helical" evidence="7">
    <location>
        <begin position="367"/>
        <end position="389"/>
    </location>
</feature>